<feature type="signal peptide" evidence="1">
    <location>
        <begin position="1"/>
        <end position="25"/>
    </location>
</feature>
<name>A0A246F8R9_PSENT</name>
<dbReference type="EMBL" id="NJBA01000005">
    <property type="protein sequence ID" value="OWP50080.1"/>
    <property type="molecule type" value="Genomic_DNA"/>
</dbReference>
<sequence length="458" mass="51309">MKPHKLMQTGTLAVALSLLASGVMAAVSPQEAELLGTRLTPIGAQKEGNADGSIPAWTGGLPKNAGQVDAGGFLSDPFAAEKPLFVITAANAEQYKDKLSVGQLAMLKRYPDTYRIPVYPTHRSAAVPPQIAALAKQSALKTQSINDGNGLAEFSSTGYYAFPIPKNGVEVVWNHITRYLGGSFKRSYIQATPQENGDFTAVRFEEEQVFPPQITGLPKDEADNLLYYYKQWVTAPARLAGTVAVVHETIDQVKEPRLAWVYNAGQRRVRRAPQLAYDGPGTASDGLRTSDDLDMFNGAPDRYDWKLVGKKEMYIPYNSYRLESPQLKYEDIVKAGHINQDHTRYELHRVWEVVATLKPGARHLYSQRHFYIDEDTWQIVEEDRYDGRGQLWRVGEGHLLYRYDQQASYAAAETLYDLQSGRYMVVGLRNEEPRNTQYGFTAKAFDYTPAALRNDGLR</sequence>
<dbReference type="Proteomes" id="UP000198145">
    <property type="component" value="Unassembled WGS sequence"/>
</dbReference>
<reference evidence="2 3" key="1">
    <citation type="submission" date="2017-06" db="EMBL/GenBank/DDBJ databases">
        <title>Draft genome of Pseudomonas nitroreducens DF05.</title>
        <authorList>
            <person name="Iyer R."/>
        </authorList>
    </citation>
    <scope>NUCLEOTIDE SEQUENCE [LARGE SCALE GENOMIC DNA]</scope>
    <source>
        <strain evidence="2 3">DF05</strain>
    </source>
</reference>
<accession>A0A246F8R9</accession>
<evidence type="ECO:0000256" key="1">
    <source>
        <dbReference type="SAM" id="SignalP"/>
    </source>
</evidence>
<dbReference type="Pfam" id="PF07044">
    <property type="entry name" value="DUF1329"/>
    <property type="match status" value="1"/>
</dbReference>
<dbReference type="InterPro" id="IPR010752">
    <property type="entry name" value="DUF1329"/>
</dbReference>
<keyword evidence="1" id="KW-0732">Signal</keyword>
<dbReference type="CDD" id="cd16329">
    <property type="entry name" value="LolA_like"/>
    <property type="match status" value="1"/>
</dbReference>
<organism evidence="2 3">
    <name type="scientific">Pseudomonas nitroreducens</name>
    <dbReference type="NCBI Taxonomy" id="46680"/>
    <lineage>
        <taxon>Bacteria</taxon>
        <taxon>Pseudomonadati</taxon>
        <taxon>Pseudomonadota</taxon>
        <taxon>Gammaproteobacteria</taxon>
        <taxon>Pseudomonadales</taxon>
        <taxon>Pseudomonadaceae</taxon>
        <taxon>Pseudomonas</taxon>
    </lineage>
</organism>
<comment type="caution">
    <text evidence="2">The sequence shown here is derived from an EMBL/GenBank/DDBJ whole genome shotgun (WGS) entry which is preliminary data.</text>
</comment>
<proteinExistence type="predicted"/>
<evidence type="ECO:0000313" key="2">
    <source>
        <dbReference type="EMBL" id="OWP50080.1"/>
    </source>
</evidence>
<evidence type="ECO:0000313" key="3">
    <source>
        <dbReference type="Proteomes" id="UP000198145"/>
    </source>
</evidence>
<keyword evidence="2" id="KW-0449">Lipoprotein</keyword>
<gene>
    <name evidence="2" type="ORF">CEG18_16735</name>
</gene>
<protein>
    <submittedName>
        <fullName evidence="2">Outer membrane lipoprotein-sorting protein</fullName>
    </submittedName>
</protein>
<dbReference type="RefSeq" id="WP_088418934.1">
    <property type="nucleotide sequence ID" value="NZ_NJBA01000005.1"/>
</dbReference>
<dbReference type="Gene3D" id="2.50.20.10">
    <property type="entry name" value="Lipoprotein localisation LolA/LolB/LppX"/>
    <property type="match status" value="1"/>
</dbReference>
<dbReference type="AlphaFoldDB" id="A0A246F8R9"/>
<feature type="chain" id="PRO_5012219133" evidence="1">
    <location>
        <begin position="26"/>
        <end position="458"/>
    </location>
</feature>